<feature type="region of interest" description="Disordered" evidence="1">
    <location>
        <begin position="36"/>
        <end position="70"/>
    </location>
</feature>
<organism evidence="3">
    <name type="scientific">Bradyrhizobium quebecense</name>
    <dbReference type="NCBI Taxonomy" id="2748629"/>
    <lineage>
        <taxon>Bacteria</taxon>
        <taxon>Pseudomonadati</taxon>
        <taxon>Pseudomonadota</taxon>
        <taxon>Alphaproteobacteria</taxon>
        <taxon>Hyphomicrobiales</taxon>
        <taxon>Nitrobacteraceae</taxon>
        <taxon>Bradyrhizobium</taxon>
    </lineage>
</organism>
<feature type="chain" id="PRO_5037997992" evidence="2">
    <location>
        <begin position="27"/>
        <end position="143"/>
    </location>
</feature>
<evidence type="ECO:0000256" key="2">
    <source>
        <dbReference type="SAM" id="SignalP"/>
    </source>
</evidence>
<proteinExistence type="predicted"/>
<protein>
    <submittedName>
        <fullName evidence="3">Uncharacterized protein</fullName>
    </submittedName>
</protein>
<evidence type="ECO:0000256" key="1">
    <source>
        <dbReference type="SAM" id="MobiDB-lite"/>
    </source>
</evidence>
<dbReference type="AlphaFoldDB" id="A0A974AJQ3"/>
<accession>A0A974AJQ3</accession>
<dbReference type="EMBL" id="JABWSX010000001">
    <property type="protein sequence ID" value="NVL11053.1"/>
    <property type="molecule type" value="Genomic_DNA"/>
</dbReference>
<comment type="caution">
    <text evidence="3">The sequence shown here is derived from an EMBL/GenBank/DDBJ whole genome shotgun (WGS) entry which is preliminary data.</text>
</comment>
<feature type="compositionally biased region" description="Gly residues" evidence="1">
    <location>
        <begin position="50"/>
        <end position="66"/>
    </location>
</feature>
<feature type="signal peptide" evidence="2">
    <location>
        <begin position="1"/>
        <end position="26"/>
    </location>
</feature>
<evidence type="ECO:0000313" key="3">
    <source>
        <dbReference type="EMBL" id="NVL11053.1"/>
    </source>
</evidence>
<keyword evidence="2" id="KW-0732">Signal</keyword>
<reference evidence="3" key="1">
    <citation type="submission" date="2020-06" db="EMBL/GenBank/DDBJ databases">
        <title>Whole Genome Sequence of Bradyrhizobium sp. Strain 66S1MB.</title>
        <authorList>
            <person name="Bromfield E."/>
            <person name="Cloutier S."/>
        </authorList>
    </citation>
    <scope>NUCLEOTIDE SEQUENCE</scope>
    <source>
        <strain evidence="3">66S1MB</strain>
    </source>
</reference>
<name>A0A974AJQ3_9BRAD</name>
<sequence length="143" mass="14629">MQGAAPMKVIMLAVAVGGLSAMQAQAQQHTPLPEIVVGTPPPALNLNRGASGGTGRAAARGGGGGAPAERCGDAASLGCINERLKKQVDQVNPPVTNTPPIDAKSQDLKVGVVNVPAVQQQYGRNFGVSAFPYRPPAPVYSHR</sequence>
<gene>
    <name evidence="3" type="ORF">HU230_36475</name>
</gene>